<name>A0A538SK36_UNCEI</name>
<reference evidence="3 4" key="1">
    <citation type="journal article" date="2019" name="Nat. Microbiol.">
        <title>Mediterranean grassland soil C-N compound turnover is dependent on rainfall and depth, and is mediated by genomically divergent microorganisms.</title>
        <authorList>
            <person name="Diamond S."/>
            <person name="Andeer P.F."/>
            <person name="Li Z."/>
            <person name="Crits-Christoph A."/>
            <person name="Burstein D."/>
            <person name="Anantharaman K."/>
            <person name="Lane K.R."/>
            <person name="Thomas B.C."/>
            <person name="Pan C."/>
            <person name="Northen T.R."/>
            <person name="Banfield J.F."/>
        </authorList>
    </citation>
    <scope>NUCLEOTIDE SEQUENCE [LARGE SCALE GENOMIC DNA]</scope>
    <source>
        <strain evidence="3">WS_3</strain>
    </source>
</reference>
<dbReference type="Pfam" id="PF00144">
    <property type="entry name" value="Beta-lactamase"/>
    <property type="match status" value="1"/>
</dbReference>
<dbReference type="Gene3D" id="3.40.710.10">
    <property type="entry name" value="DD-peptidase/beta-lactamase superfamily"/>
    <property type="match status" value="1"/>
</dbReference>
<dbReference type="PANTHER" id="PTHR46825">
    <property type="entry name" value="D-ALANYL-D-ALANINE-CARBOXYPEPTIDASE/ENDOPEPTIDASE AMPH"/>
    <property type="match status" value="1"/>
</dbReference>
<evidence type="ECO:0000259" key="2">
    <source>
        <dbReference type="Pfam" id="PF00144"/>
    </source>
</evidence>
<evidence type="ECO:0000313" key="4">
    <source>
        <dbReference type="Proteomes" id="UP000320184"/>
    </source>
</evidence>
<dbReference type="AlphaFoldDB" id="A0A538SK36"/>
<feature type="chain" id="PRO_5021937275" evidence="1">
    <location>
        <begin position="23"/>
        <end position="378"/>
    </location>
</feature>
<comment type="caution">
    <text evidence="3">The sequence shown here is derived from an EMBL/GenBank/DDBJ whole genome shotgun (WGS) entry which is preliminary data.</text>
</comment>
<evidence type="ECO:0000313" key="3">
    <source>
        <dbReference type="EMBL" id="TMQ51729.1"/>
    </source>
</evidence>
<keyword evidence="1" id="KW-0732">Signal</keyword>
<feature type="signal peptide" evidence="1">
    <location>
        <begin position="1"/>
        <end position="22"/>
    </location>
</feature>
<dbReference type="InterPro" id="IPR001466">
    <property type="entry name" value="Beta-lactam-related"/>
</dbReference>
<proteinExistence type="predicted"/>
<feature type="domain" description="Beta-lactamase-related" evidence="2">
    <location>
        <begin position="44"/>
        <end position="362"/>
    </location>
</feature>
<dbReference type="PANTHER" id="PTHR46825:SF9">
    <property type="entry name" value="BETA-LACTAMASE-RELATED DOMAIN-CONTAINING PROTEIN"/>
    <property type="match status" value="1"/>
</dbReference>
<dbReference type="InterPro" id="IPR050491">
    <property type="entry name" value="AmpC-like"/>
</dbReference>
<sequence>MTPRAHCLVPRFLSIAALVALATVPGAEAGAAEGLSPNQTARIDSAVTAVIDRQHLPGLSIAIVAEGELRWQKAYGLADVENSVPARTTTVYRIASVSKPLTAVAAMQLAERGKLDLDAPVQKYVPAFPTKAQPITTRQLLGHLSGVRHYKPDEEERTTRYGTLTAALEVFKDDPLEHEPGARFTYSTFGYTLIGAVIEGASGATYPEYMREHVFGPAGMTHTRVDDVAAIVPNRARGYSPKVYGRFDGEWRNAALMDPSYKTPGGGLLSTAEDLARFAMALQNGALLAPASFRQMTTIQRARDGTETGYGLGWYVGKWEGRQAGTAVWHGGVQAGFTSELRLLPEHRFAVVILTNLEGGGKLGLDALADEIADIVLQ</sequence>
<protein>
    <submittedName>
        <fullName evidence="3">Beta-lactamase family protein</fullName>
    </submittedName>
</protein>
<dbReference type="SUPFAM" id="SSF56601">
    <property type="entry name" value="beta-lactamase/transpeptidase-like"/>
    <property type="match status" value="1"/>
</dbReference>
<dbReference type="InterPro" id="IPR012338">
    <property type="entry name" value="Beta-lactam/transpept-like"/>
</dbReference>
<evidence type="ECO:0000256" key="1">
    <source>
        <dbReference type="SAM" id="SignalP"/>
    </source>
</evidence>
<dbReference type="EMBL" id="VBOT01000056">
    <property type="protein sequence ID" value="TMQ51729.1"/>
    <property type="molecule type" value="Genomic_DNA"/>
</dbReference>
<accession>A0A538SK36</accession>
<organism evidence="3 4">
    <name type="scientific">Eiseniibacteriota bacterium</name>
    <dbReference type="NCBI Taxonomy" id="2212470"/>
    <lineage>
        <taxon>Bacteria</taxon>
        <taxon>Candidatus Eiseniibacteriota</taxon>
    </lineage>
</organism>
<gene>
    <name evidence="3" type="ORF">E6K73_05030</name>
</gene>
<dbReference type="Proteomes" id="UP000320184">
    <property type="component" value="Unassembled WGS sequence"/>
</dbReference>